<reference evidence="2" key="1">
    <citation type="journal article" date="2019" name="Int. J. Syst. Evol. Microbiol.">
        <title>The Global Catalogue of Microorganisms (GCM) 10K type strain sequencing project: providing services to taxonomists for standard genome sequencing and annotation.</title>
        <authorList>
            <consortium name="The Broad Institute Genomics Platform"/>
            <consortium name="The Broad Institute Genome Sequencing Center for Infectious Disease"/>
            <person name="Wu L."/>
            <person name="Ma J."/>
        </authorList>
    </citation>
    <scope>NUCLEOTIDE SEQUENCE [LARGE SCALE GENOMIC DNA]</scope>
    <source>
        <strain evidence="2">JCM 17214</strain>
    </source>
</reference>
<evidence type="ECO:0000313" key="2">
    <source>
        <dbReference type="Proteomes" id="UP001499909"/>
    </source>
</evidence>
<evidence type="ECO:0008006" key="3">
    <source>
        <dbReference type="Google" id="ProtNLM"/>
    </source>
</evidence>
<dbReference type="Proteomes" id="UP001499909">
    <property type="component" value="Unassembled WGS sequence"/>
</dbReference>
<comment type="caution">
    <text evidence="1">The sequence shown here is derived from an EMBL/GenBank/DDBJ whole genome shotgun (WGS) entry which is preliminary data.</text>
</comment>
<dbReference type="EMBL" id="BAABDH010000108">
    <property type="protein sequence ID" value="GAA3950289.1"/>
    <property type="molecule type" value="Genomic_DNA"/>
</dbReference>
<protein>
    <recommendedName>
        <fullName evidence="3">DUF3575 domain-containing protein</fullName>
    </recommendedName>
</protein>
<evidence type="ECO:0000313" key="1">
    <source>
        <dbReference type="EMBL" id="GAA3950289.1"/>
    </source>
</evidence>
<sequence length="170" mass="18406">MLTGGYAYLGQKSFQGAPALGLHTLFPVGQHLAVGVLVTAARARQEYPLYLWNFGGGRTVNTLHNHLFSAQALLGYRLSLTDRLGFVTGPTVGYTAVGRREQGTSDKVGAGLWANITYRRIFGSRFHLEGLVNPRLLLKGPQAEDGDLPFATTTLWVWEGQAGISYGLGL</sequence>
<name>A0ABP7NME0_9BACT</name>
<proteinExistence type="predicted"/>
<accession>A0ABP7NME0</accession>
<gene>
    <name evidence="1" type="ORF">GCM10022406_35160</name>
</gene>
<organism evidence="1 2">
    <name type="scientific">Hymenobacter algoricola</name>
    <dbReference type="NCBI Taxonomy" id="486267"/>
    <lineage>
        <taxon>Bacteria</taxon>
        <taxon>Pseudomonadati</taxon>
        <taxon>Bacteroidota</taxon>
        <taxon>Cytophagia</taxon>
        <taxon>Cytophagales</taxon>
        <taxon>Hymenobacteraceae</taxon>
        <taxon>Hymenobacter</taxon>
    </lineage>
</organism>
<keyword evidence="2" id="KW-1185">Reference proteome</keyword>